<dbReference type="Gene3D" id="1.10.10.10">
    <property type="entry name" value="Winged helix-like DNA-binding domain superfamily/Winged helix DNA-binding domain"/>
    <property type="match status" value="1"/>
</dbReference>
<dbReference type="InterPro" id="IPR036388">
    <property type="entry name" value="WH-like_DNA-bd_sf"/>
</dbReference>
<dbReference type="EMBL" id="JACHJH010000001">
    <property type="protein sequence ID" value="MBB4891134.1"/>
    <property type="molecule type" value="Genomic_DNA"/>
</dbReference>
<evidence type="ECO:0000259" key="7">
    <source>
        <dbReference type="PROSITE" id="PS50977"/>
    </source>
</evidence>
<keyword evidence="3 5" id="KW-0238">DNA-binding</keyword>
<dbReference type="PROSITE" id="PS50977">
    <property type="entry name" value="HTH_TETR_2"/>
    <property type="match status" value="1"/>
</dbReference>
<keyword evidence="1" id="KW-0678">Repressor</keyword>
<evidence type="ECO:0000256" key="3">
    <source>
        <dbReference type="ARBA" id="ARBA00023125"/>
    </source>
</evidence>
<feature type="DNA-binding region" description="H-T-H motif" evidence="5">
    <location>
        <begin position="125"/>
        <end position="144"/>
    </location>
</feature>
<dbReference type="InterPro" id="IPR050679">
    <property type="entry name" value="Bact_HTH_transcr_reg"/>
</dbReference>
<dbReference type="SUPFAM" id="SSF46689">
    <property type="entry name" value="Homeodomain-like"/>
    <property type="match status" value="1"/>
</dbReference>
<dbReference type="Proteomes" id="UP000556084">
    <property type="component" value="Unassembled WGS sequence"/>
</dbReference>
<dbReference type="GO" id="GO:0003700">
    <property type="term" value="F:DNA-binding transcription factor activity"/>
    <property type="evidence" value="ECO:0007669"/>
    <property type="project" value="InterPro"/>
</dbReference>
<dbReference type="PROSITE" id="PS50949">
    <property type="entry name" value="HTH_GNTR"/>
    <property type="match status" value="1"/>
</dbReference>
<sequence>MTALGQPADPPYLRIAAELRARIASGELRAGEKVPSTRRITQEWGVAMATATKALAVLRQEGLVRAVPGVGTVVHAPDSAPEAVMAVRARRHGKVQRGADPSLTSERVVRTAVAVADVQGSEGLSMRAIAGELGVSTMALYRHVPGKAELVELMADAVFGDIALPAQAPAHWRGRLEASARLQWALYRRHPWLARVMSFTRPLISSNALALMEWTMEPIRELRLSASEMLHITVSLAGFVRGVAVNLEDEALAEQDTGLTDDEWMEARFEELGALISSGHYPMYERILADPEVDFSLDTMFDFGLARLLDGLTELMHERRPRPVGRGRRTE</sequence>
<dbReference type="InterPro" id="IPR036390">
    <property type="entry name" value="WH_DNA-bd_sf"/>
</dbReference>
<dbReference type="InterPro" id="IPR001647">
    <property type="entry name" value="HTH_TetR"/>
</dbReference>
<proteinExistence type="predicted"/>
<keyword evidence="9" id="KW-1185">Reference proteome</keyword>
<dbReference type="AlphaFoldDB" id="A0A7W7LJC7"/>
<feature type="domain" description="HTH tetR-type" evidence="7">
    <location>
        <begin position="102"/>
        <end position="162"/>
    </location>
</feature>
<reference evidence="8 9" key="1">
    <citation type="submission" date="2020-08" db="EMBL/GenBank/DDBJ databases">
        <title>Genomic Encyclopedia of Type Strains, Phase III (KMG-III): the genomes of soil and plant-associated and newly described type strains.</title>
        <authorList>
            <person name="Whitman W."/>
        </authorList>
    </citation>
    <scope>NUCLEOTIDE SEQUENCE [LARGE SCALE GENOMIC DNA]</scope>
    <source>
        <strain evidence="8 9">CECT 3266</strain>
    </source>
</reference>
<name>A0A7W7LJC7_9ACTN</name>
<dbReference type="InterPro" id="IPR009057">
    <property type="entry name" value="Homeodomain-like_sf"/>
</dbReference>
<feature type="domain" description="HTH gntR-type" evidence="6">
    <location>
        <begin position="9"/>
        <end position="77"/>
    </location>
</feature>
<dbReference type="SMART" id="SM00345">
    <property type="entry name" value="HTH_GNTR"/>
    <property type="match status" value="1"/>
</dbReference>
<dbReference type="Pfam" id="PF00392">
    <property type="entry name" value="GntR"/>
    <property type="match status" value="1"/>
</dbReference>
<dbReference type="Gene3D" id="1.10.357.10">
    <property type="entry name" value="Tetracycline Repressor, domain 2"/>
    <property type="match status" value="1"/>
</dbReference>
<dbReference type="GO" id="GO:0045892">
    <property type="term" value="P:negative regulation of DNA-templated transcription"/>
    <property type="evidence" value="ECO:0007669"/>
    <property type="project" value="InterPro"/>
</dbReference>
<dbReference type="PRINTS" id="PR00400">
    <property type="entry name" value="TETREPRESSOR"/>
</dbReference>
<dbReference type="GO" id="GO:0003677">
    <property type="term" value="F:DNA binding"/>
    <property type="evidence" value="ECO:0007669"/>
    <property type="project" value="UniProtKB-UniRule"/>
</dbReference>
<dbReference type="Gene3D" id="1.10.10.60">
    <property type="entry name" value="Homeodomain-like"/>
    <property type="match status" value="1"/>
</dbReference>
<evidence type="ECO:0000313" key="8">
    <source>
        <dbReference type="EMBL" id="MBB4891134.1"/>
    </source>
</evidence>
<evidence type="ECO:0000256" key="4">
    <source>
        <dbReference type="ARBA" id="ARBA00023163"/>
    </source>
</evidence>
<keyword evidence="4" id="KW-0804">Transcription</keyword>
<dbReference type="InterPro" id="IPR003012">
    <property type="entry name" value="Tet_transcr_reg_TetR"/>
</dbReference>
<keyword evidence="2" id="KW-0805">Transcription regulation</keyword>
<dbReference type="CDD" id="cd07377">
    <property type="entry name" value="WHTH_GntR"/>
    <property type="match status" value="1"/>
</dbReference>
<dbReference type="PANTHER" id="PTHR44846:SF17">
    <property type="entry name" value="GNTR-FAMILY TRANSCRIPTIONAL REGULATOR"/>
    <property type="match status" value="1"/>
</dbReference>
<evidence type="ECO:0000256" key="1">
    <source>
        <dbReference type="ARBA" id="ARBA00022491"/>
    </source>
</evidence>
<dbReference type="SUPFAM" id="SSF48498">
    <property type="entry name" value="Tetracyclin repressor-like, C-terminal domain"/>
    <property type="match status" value="1"/>
</dbReference>
<protein>
    <submittedName>
        <fullName evidence="8">DNA-binding transcriptional regulator YhcF (GntR family)</fullName>
    </submittedName>
</protein>
<dbReference type="InterPro" id="IPR000524">
    <property type="entry name" value="Tscrpt_reg_HTH_GntR"/>
</dbReference>
<evidence type="ECO:0000256" key="2">
    <source>
        <dbReference type="ARBA" id="ARBA00023015"/>
    </source>
</evidence>
<gene>
    <name evidence="8" type="ORF">FHS39_000134</name>
</gene>
<dbReference type="InterPro" id="IPR036271">
    <property type="entry name" value="Tet_transcr_reg_TetR-rel_C_sf"/>
</dbReference>
<evidence type="ECO:0000256" key="5">
    <source>
        <dbReference type="PROSITE-ProRule" id="PRU00335"/>
    </source>
</evidence>
<comment type="caution">
    <text evidence="8">The sequence shown here is derived from an EMBL/GenBank/DDBJ whole genome shotgun (WGS) entry which is preliminary data.</text>
</comment>
<dbReference type="SUPFAM" id="SSF46785">
    <property type="entry name" value="Winged helix' DNA-binding domain"/>
    <property type="match status" value="1"/>
</dbReference>
<dbReference type="RefSeq" id="WP_184345779.1">
    <property type="nucleotide sequence ID" value="NZ_JACHJH010000001.1"/>
</dbReference>
<accession>A0A7W7LJC7</accession>
<dbReference type="GO" id="GO:0046677">
    <property type="term" value="P:response to antibiotic"/>
    <property type="evidence" value="ECO:0007669"/>
    <property type="project" value="InterPro"/>
</dbReference>
<evidence type="ECO:0000259" key="6">
    <source>
        <dbReference type="PROSITE" id="PS50949"/>
    </source>
</evidence>
<dbReference type="InterPro" id="IPR004111">
    <property type="entry name" value="Repressor_TetR_C"/>
</dbReference>
<dbReference type="PANTHER" id="PTHR44846">
    <property type="entry name" value="MANNOSYL-D-GLYCERATE TRANSPORT/METABOLISM SYSTEM REPRESSOR MNGR-RELATED"/>
    <property type="match status" value="1"/>
</dbReference>
<dbReference type="Pfam" id="PF02909">
    <property type="entry name" value="TetR_C_1"/>
    <property type="match status" value="1"/>
</dbReference>
<dbReference type="Pfam" id="PF00440">
    <property type="entry name" value="TetR_N"/>
    <property type="match status" value="1"/>
</dbReference>
<evidence type="ECO:0000313" key="9">
    <source>
        <dbReference type="Proteomes" id="UP000556084"/>
    </source>
</evidence>
<organism evidence="8 9">
    <name type="scientific">Streptomyces olivoverticillatus</name>
    <dbReference type="NCBI Taxonomy" id="66427"/>
    <lineage>
        <taxon>Bacteria</taxon>
        <taxon>Bacillati</taxon>
        <taxon>Actinomycetota</taxon>
        <taxon>Actinomycetes</taxon>
        <taxon>Kitasatosporales</taxon>
        <taxon>Streptomycetaceae</taxon>
        <taxon>Streptomyces</taxon>
    </lineage>
</organism>